<evidence type="ECO:0000256" key="3">
    <source>
        <dbReference type="ARBA" id="ARBA00022840"/>
    </source>
</evidence>
<organismHost>
    <name type="scientific">Acanthamoeba polyphaga</name>
    <name type="common">Amoeba</name>
    <dbReference type="NCBI Taxonomy" id="5757"/>
</organismHost>
<protein>
    <submittedName>
        <fullName evidence="5">Putative AAA family ATPase</fullName>
    </submittedName>
</protein>
<dbReference type="InterPro" id="IPR027417">
    <property type="entry name" value="P-loop_NTPase"/>
</dbReference>
<evidence type="ECO:0000313" key="6">
    <source>
        <dbReference type="Proteomes" id="UP000241474"/>
    </source>
</evidence>
<evidence type="ECO:0000256" key="1">
    <source>
        <dbReference type="ARBA" id="ARBA00007448"/>
    </source>
</evidence>
<dbReference type="Pfam" id="PF00004">
    <property type="entry name" value="AAA"/>
    <property type="match status" value="1"/>
</dbReference>
<dbReference type="SUPFAM" id="SSF52540">
    <property type="entry name" value="P-loop containing nucleoside triphosphate hydrolases"/>
    <property type="match status" value="1"/>
</dbReference>
<dbReference type="Proteomes" id="UP000241474">
    <property type="component" value="Segment"/>
</dbReference>
<dbReference type="EMBL" id="KM982401">
    <property type="protein sequence ID" value="AKI79349.1"/>
    <property type="molecule type" value="Genomic_DNA"/>
</dbReference>
<dbReference type="PRINTS" id="PR00300">
    <property type="entry name" value="CLPPROTEASEA"/>
</dbReference>
<comment type="similarity">
    <text evidence="1">Belongs to the AAA ATPase family. BCS1 subfamily.</text>
</comment>
<dbReference type="InterPro" id="IPR050747">
    <property type="entry name" value="Mitochondrial_chaperone_BCS1"/>
</dbReference>
<dbReference type="Gene3D" id="3.40.50.300">
    <property type="entry name" value="P-loop containing nucleotide triphosphate hydrolases"/>
    <property type="match status" value="1"/>
</dbReference>
<evidence type="ECO:0000256" key="2">
    <source>
        <dbReference type="ARBA" id="ARBA00022741"/>
    </source>
</evidence>
<dbReference type="GO" id="GO:0016887">
    <property type="term" value="F:ATP hydrolysis activity"/>
    <property type="evidence" value="ECO:0007669"/>
    <property type="project" value="InterPro"/>
</dbReference>
<evidence type="ECO:0000313" key="5">
    <source>
        <dbReference type="EMBL" id="AKI79349.1"/>
    </source>
</evidence>
<dbReference type="SMART" id="SM00382">
    <property type="entry name" value="AAA"/>
    <property type="match status" value="1"/>
</dbReference>
<sequence length="485" mass="56329">MDNTHLIESSLRHQFLTMFRTDNAFIDGILTVMIISLLSYIVKQFSDLPSVIGNIYNKIMIKIRLFFRPKSADKISKTTIIESLSEDKKPNELYTAVYWFLTTNIDLTVDSNVKMSFTKKIELDEYKELKDKNINKNMSYGTKKIFNYTHNNMTFEIEYFFATNLVSVYTDKKRDKENHIIYLTTLIDPNIRFDVFEEFSKMCMREYAKSLVDKKWVQKIFTNNNGRWTETVSNNRRKIETVILRKGLNKLIMDDLNLFLESEIWYNERDIPYKRGYLFKGPPGTGKTSMIKAISTHTKRHIHYLILNNIQDDNELINLLNAVNCKETILVLEDIDCASEAVKSRAKEEETVVEKVTDDKSTLENKILADQLKKAEKVSKLTLSGILNSLDGIFNSEGRIVIMTTNHSEVLDPALIRRGRIDMQIEFSNCDRYQIAKMYENFYGKNADSDILSKIPSDIYSPAHVSGLLLSYRNNPENSLIELTQ</sequence>
<dbReference type="PROSITE" id="PS00674">
    <property type="entry name" value="AAA"/>
    <property type="match status" value="1"/>
</dbReference>
<dbReference type="InterPro" id="IPR003593">
    <property type="entry name" value="AAA+_ATPase"/>
</dbReference>
<dbReference type="InterPro" id="IPR057495">
    <property type="entry name" value="AAA_lid_BCS1"/>
</dbReference>
<keyword evidence="3" id="KW-0067">ATP-binding</keyword>
<dbReference type="PANTHER" id="PTHR23070">
    <property type="entry name" value="BCS1 AAA-TYPE ATPASE"/>
    <property type="match status" value="1"/>
</dbReference>
<dbReference type="Pfam" id="PF25426">
    <property type="entry name" value="AAA_lid_BCS1"/>
    <property type="match status" value="1"/>
</dbReference>
<proteinExistence type="inferred from homology"/>
<accession>A0A0G2Y473</accession>
<feature type="domain" description="AAA+ ATPase" evidence="4">
    <location>
        <begin position="273"/>
        <end position="431"/>
    </location>
</feature>
<dbReference type="InterPro" id="IPR001270">
    <property type="entry name" value="ClpA/B"/>
</dbReference>
<name>A0A0G2Y473_MIMIV</name>
<keyword evidence="2" id="KW-0547">Nucleotide-binding</keyword>
<dbReference type="InterPro" id="IPR003960">
    <property type="entry name" value="ATPase_AAA_CS"/>
</dbReference>
<organism evidence="5 6">
    <name type="scientific">Acanthamoeba polyphaga mimivirus</name>
    <name type="common">APMV</name>
    <dbReference type="NCBI Taxonomy" id="212035"/>
    <lineage>
        <taxon>Viruses</taxon>
        <taxon>Varidnaviria</taxon>
        <taxon>Bamfordvirae</taxon>
        <taxon>Nucleocytoviricota</taxon>
        <taxon>Megaviricetes</taxon>
        <taxon>Imitervirales</taxon>
        <taxon>Mimiviridae</taxon>
        <taxon>Megamimivirinae</taxon>
        <taxon>Mimivirus</taxon>
        <taxon>Mimivirus bradfordmassiliense</taxon>
    </lineage>
</organism>
<evidence type="ECO:0000259" key="4">
    <source>
        <dbReference type="SMART" id="SM00382"/>
    </source>
</evidence>
<dbReference type="GO" id="GO:0005524">
    <property type="term" value="F:ATP binding"/>
    <property type="evidence" value="ECO:0007669"/>
    <property type="project" value="UniProtKB-KW"/>
</dbReference>
<reference evidence="5 6" key="1">
    <citation type="submission" date="2014-10" db="EMBL/GenBank/DDBJ databases">
        <title>Pan-genome analysis of Brazilian lineage A amoebal mimiviruses.</title>
        <authorList>
            <person name="Assis F.L."/>
            <person name="Abrahao J.S."/>
            <person name="Kroon E.G."/>
            <person name="Dornas F.P."/>
            <person name="Andrade K.R."/>
            <person name="Borato P.V.M."/>
            <person name="Pilotto M.R."/>
            <person name="Benamar S."/>
            <person name="LaScola B."/>
            <person name="Colson P."/>
        </authorList>
    </citation>
    <scope>NUCLEOTIDE SEQUENCE [LARGE SCALE GENOMIC DNA]</scope>
    <source>
        <strain evidence="5 6">Oyster</strain>
    </source>
</reference>
<dbReference type="InterPro" id="IPR003959">
    <property type="entry name" value="ATPase_AAA_core"/>
</dbReference>